<proteinExistence type="predicted"/>
<accession>A0A1H1X2V8</accession>
<evidence type="ECO:0000313" key="4">
    <source>
        <dbReference type="EMBL" id="SDT03381.1"/>
    </source>
</evidence>
<evidence type="ECO:0000256" key="2">
    <source>
        <dbReference type="SAM" id="Phobius"/>
    </source>
</evidence>
<feature type="transmembrane region" description="Helical" evidence="2">
    <location>
        <begin position="150"/>
        <end position="177"/>
    </location>
</feature>
<dbReference type="Proteomes" id="UP000181956">
    <property type="component" value="Chromosome I"/>
</dbReference>
<dbReference type="STRING" id="412690.SAMN04489834_2682"/>
<dbReference type="AlphaFoldDB" id="A0A1H1X2V8"/>
<evidence type="ECO:0000259" key="3">
    <source>
        <dbReference type="Pfam" id="PF14340"/>
    </source>
</evidence>
<dbReference type="InterPro" id="IPR025508">
    <property type="entry name" value="DUF4395"/>
</dbReference>
<gene>
    <name evidence="4" type="ORF">SAMN04489834_2682</name>
</gene>
<evidence type="ECO:0000256" key="1">
    <source>
        <dbReference type="SAM" id="MobiDB-lite"/>
    </source>
</evidence>
<keyword evidence="5" id="KW-1185">Reference proteome</keyword>
<dbReference type="EMBL" id="LT629742">
    <property type="protein sequence ID" value="SDT03381.1"/>
    <property type="molecule type" value="Genomic_DNA"/>
</dbReference>
<feature type="transmembrane region" description="Helical" evidence="2">
    <location>
        <begin position="73"/>
        <end position="93"/>
    </location>
</feature>
<dbReference type="OrthoDB" id="345402at2"/>
<feature type="region of interest" description="Disordered" evidence="1">
    <location>
        <begin position="1"/>
        <end position="44"/>
    </location>
</feature>
<feature type="compositionally biased region" description="Low complexity" evidence="1">
    <location>
        <begin position="1"/>
        <end position="41"/>
    </location>
</feature>
<feature type="transmembrane region" description="Helical" evidence="2">
    <location>
        <begin position="124"/>
        <end position="144"/>
    </location>
</feature>
<sequence>MSLPSAEPAARHTPAASAPAAAPATAPAATADTPTAPTAPAGIDPRGPRFGAAITAVLLFAVVLLALSGAETAALLGLAAIAGLFAWGAFAGIRRHPYGVLFQKLVRPRLAAPTEWEDPRPPTFAQGVGLVVTGIGVVLGLLGLPVAVGIAAAAAFVAAFLNAVFGYCLGCQIYVLLVRLRG</sequence>
<reference evidence="5" key="1">
    <citation type="submission" date="2016-10" db="EMBL/GenBank/DDBJ databases">
        <authorList>
            <person name="Varghese N."/>
            <person name="Submissions S."/>
        </authorList>
    </citation>
    <scope>NUCLEOTIDE SEQUENCE [LARGE SCALE GENOMIC DNA]</scope>
    <source>
        <strain evidence="5">DSM 21772</strain>
    </source>
</reference>
<name>A0A1H1X2V8_9MICO</name>
<organism evidence="4 5">
    <name type="scientific">Microterricola viridarii</name>
    <dbReference type="NCBI Taxonomy" id="412690"/>
    <lineage>
        <taxon>Bacteria</taxon>
        <taxon>Bacillati</taxon>
        <taxon>Actinomycetota</taxon>
        <taxon>Actinomycetes</taxon>
        <taxon>Micrococcales</taxon>
        <taxon>Microbacteriaceae</taxon>
        <taxon>Microterricola</taxon>
    </lineage>
</organism>
<protein>
    <recommendedName>
        <fullName evidence="3">DUF4395 domain-containing protein</fullName>
    </recommendedName>
</protein>
<dbReference type="Pfam" id="PF14340">
    <property type="entry name" value="DUF4395"/>
    <property type="match status" value="1"/>
</dbReference>
<keyword evidence="2" id="KW-0812">Transmembrane</keyword>
<feature type="transmembrane region" description="Helical" evidence="2">
    <location>
        <begin position="50"/>
        <end position="67"/>
    </location>
</feature>
<feature type="domain" description="DUF4395" evidence="3">
    <location>
        <begin position="43"/>
        <end position="179"/>
    </location>
</feature>
<dbReference type="RefSeq" id="WP_083364489.1">
    <property type="nucleotide sequence ID" value="NZ_LT629742.1"/>
</dbReference>
<evidence type="ECO:0000313" key="5">
    <source>
        <dbReference type="Proteomes" id="UP000181956"/>
    </source>
</evidence>
<keyword evidence="2" id="KW-1133">Transmembrane helix</keyword>
<keyword evidence="2" id="KW-0472">Membrane</keyword>